<name>A0A0D6LGZ7_9BILA</name>
<organism evidence="1 2">
    <name type="scientific">Ancylostoma ceylanicum</name>
    <dbReference type="NCBI Taxonomy" id="53326"/>
    <lineage>
        <taxon>Eukaryota</taxon>
        <taxon>Metazoa</taxon>
        <taxon>Ecdysozoa</taxon>
        <taxon>Nematoda</taxon>
        <taxon>Chromadorea</taxon>
        <taxon>Rhabditida</taxon>
        <taxon>Rhabditina</taxon>
        <taxon>Rhabditomorpha</taxon>
        <taxon>Strongyloidea</taxon>
        <taxon>Ancylostomatidae</taxon>
        <taxon>Ancylostomatinae</taxon>
        <taxon>Ancylostoma</taxon>
    </lineage>
</organism>
<gene>
    <name evidence="1" type="ORF">ANCCEY_10461</name>
</gene>
<dbReference type="AlphaFoldDB" id="A0A0D6LGZ7"/>
<keyword evidence="2" id="KW-1185">Reference proteome</keyword>
<accession>A0A0D6LGZ7</accession>
<dbReference type="EMBL" id="KE125190">
    <property type="protein sequence ID" value="EPB70448.1"/>
    <property type="molecule type" value="Genomic_DNA"/>
</dbReference>
<dbReference type="PANTHER" id="PTHR23020">
    <property type="entry name" value="UNCHARACTERIZED NUCLEAR HORMONE RECEPTOR-RELATED"/>
    <property type="match status" value="1"/>
</dbReference>
<dbReference type="Pfam" id="PF07914">
    <property type="entry name" value="DUF1679"/>
    <property type="match status" value="2"/>
</dbReference>
<dbReference type="PANTHER" id="PTHR23020:SF15">
    <property type="entry name" value="CHK KINASE-LIKE DOMAIN-CONTAINING PROTEIN"/>
    <property type="match status" value="1"/>
</dbReference>
<reference evidence="1 2" key="1">
    <citation type="submission" date="2013-05" db="EMBL/GenBank/DDBJ databases">
        <title>Draft genome of the parasitic nematode Anyclostoma ceylanicum.</title>
        <authorList>
            <person name="Mitreva M."/>
        </authorList>
    </citation>
    <scope>NUCLEOTIDE SEQUENCE [LARGE SCALE GENOMIC DNA]</scope>
</reference>
<proteinExistence type="predicted"/>
<protein>
    <recommendedName>
        <fullName evidence="3">CHK kinase-like domain-containing protein</fullName>
    </recommendedName>
</protein>
<sequence>MILCSAILPSTYFIRDLDEVVVCRTGLISPLAIYEIPSVAVPSEALRHVLDGSTLTMDGAAFSFRYFGIQCEFSTSIERHCPVEEGNECDKDTWAFVHMCCGDLDSNEDCCKTFTLLLQTMAKTLLTRGNGLFDTHISWEDIERRIQEERKLNVVFGPKKSIHRIGEGIGFLSRIGVVNADFRGEADDLPSKFVVKMVCVLTGLEIAEAAKERHGNDADLKELYEGFDTNIKDLHNREVNVFRIFSRFDYSLSKIPRLYFAQDFTKENELKGFIGMEYIDNVVIRQIFDNVSPKEMSDVLRVLAYNQASSLQFSSEEKQKLAGNPMETVYPAMAKPDDFSKTIQEMYSRSEELRPAGEKLSKMTDEMYALELTSTLNGELGGGKDRREHWERLLEEFHGYIKQFCAGQLPFTLDQLKESYRRMFPLAGILLIPVYDSIAKVAIRKVSEDAKSAVKTVLLEKTIALFEDMLFFANRNRDVRKNVKN</sequence>
<evidence type="ECO:0000313" key="1">
    <source>
        <dbReference type="EMBL" id="EPB70448.1"/>
    </source>
</evidence>
<evidence type="ECO:0000313" key="2">
    <source>
        <dbReference type="Proteomes" id="UP000054495"/>
    </source>
</evidence>
<evidence type="ECO:0008006" key="3">
    <source>
        <dbReference type="Google" id="ProtNLM"/>
    </source>
</evidence>
<dbReference type="InterPro" id="IPR052961">
    <property type="entry name" value="Oxido-Kinase-like_Enzymes"/>
</dbReference>
<dbReference type="Proteomes" id="UP000054495">
    <property type="component" value="Unassembled WGS sequence"/>
</dbReference>
<dbReference type="InterPro" id="IPR012877">
    <property type="entry name" value="Dhs-27"/>
</dbReference>